<evidence type="ECO:0000256" key="3">
    <source>
        <dbReference type="ARBA" id="ARBA00022840"/>
    </source>
</evidence>
<name>A0AAU9C152_9GAMM</name>
<proteinExistence type="predicted"/>
<dbReference type="PROSITE" id="PS00211">
    <property type="entry name" value="ABC_TRANSPORTER_1"/>
    <property type="match status" value="1"/>
</dbReference>
<evidence type="ECO:0000256" key="1">
    <source>
        <dbReference type="ARBA" id="ARBA00022448"/>
    </source>
</evidence>
<dbReference type="SMART" id="SM00382">
    <property type="entry name" value="AAA"/>
    <property type="match status" value="1"/>
</dbReference>
<dbReference type="InterPro" id="IPR017871">
    <property type="entry name" value="ABC_transporter-like_CS"/>
</dbReference>
<feature type="domain" description="ABC transporter" evidence="6">
    <location>
        <begin position="1"/>
        <end position="210"/>
    </location>
</feature>
<dbReference type="EMBL" id="AP024714">
    <property type="protein sequence ID" value="BCX81298.1"/>
    <property type="molecule type" value="Genomic_DNA"/>
</dbReference>
<dbReference type="Pfam" id="PF00005">
    <property type="entry name" value="ABC_tran"/>
    <property type="match status" value="1"/>
</dbReference>
<keyword evidence="4" id="KW-1278">Translocase</keyword>
<dbReference type="CDD" id="cd03214">
    <property type="entry name" value="ABC_Iron-Siderophores_B12_Hemin"/>
    <property type="match status" value="1"/>
</dbReference>
<protein>
    <submittedName>
        <fullName evidence="7">Iron complex transport system ATP-binding protein</fullName>
    </submittedName>
</protein>
<dbReference type="AlphaFoldDB" id="A0AAU9C152"/>
<comment type="function">
    <text evidence="5">Part of the ABC transporter complex HmuTUV involved in hemin import. Responsible for energy coupling to the transport system.</text>
</comment>
<dbReference type="PROSITE" id="PS50893">
    <property type="entry name" value="ABC_TRANSPORTER_2"/>
    <property type="match status" value="1"/>
</dbReference>
<keyword evidence="8" id="KW-1185">Reference proteome</keyword>
<dbReference type="Gene3D" id="3.40.50.300">
    <property type="entry name" value="P-loop containing nucleotide triphosphate hydrolases"/>
    <property type="match status" value="1"/>
</dbReference>
<keyword evidence="3 7" id="KW-0067">ATP-binding</keyword>
<dbReference type="PANTHER" id="PTHR42794:SF1">
    <property type="entry name" value="HEMIN IMPORT ATP-BINDING PROTEIN HMUV"/>
    <property type="match status" value="1"/>
</dbReference>
<dbReference type="SUPFAM" id="SSF52540">
    <property type="entry name" value="P-loop containing nucleoside triphosphate hydrolases"/>
    <property type="match status" value="1"/>
</dbReference>
<reference evidence="8" key="1">
    <citation type="journal article" date="2024" name="Int. J. Syst. Evol. Microbiol.">
        <title>Methylomarinovum tepidoasis sp. nov., a moderately thermophilic methanotroph of the family Methylothermaceae isolated from a deep-sea hydrothermal field.</title>
        <authorList>
            <person name="Hirayama H."/>
            <person name="Takaki Y."/>
            <person name="Abe M."/>
            <person name="Miyazaki M."/>
            <person name="Uematsu K."/>
            <person name="Matsui Y."/>
            <person name="Takai K."/>
        </authorList>
    </citation>
    <scope>NUCLEOTIDE SEQUENCE [LARGE SCALE GENOMIC DNA]</scope>
    <source>
        <strain evidence="8">IT-9</strain>
    </source>
</reference>
<sequence>MVVAGPNGAGKSTLLKVLSGEWSPSAGRVWLADTLLQRWTPRALARRRAVLPQRSDLQFSFTALEVVLMGRIPHTTPGDYNLAVARTAMALTDIQALAMRQYPTLSGGERQRVQLARVLAQIWNDNGPRWLFLDEPTAPLDLAHQHRILASLRHFARRHRVGILIVLHDLNLAAAYSDRIMILAAGRKVAEGAPAEVLQEPLLSEVFAWPVKVLPHPLAENRPLVVVA</sequence>
<organism evidence="7 8">
    <name type="scientific">Methylomarinovum caldicuralii</name>
    <dbReference type="NCBI Taxonomy" id="438856"/>
    <lineage>
        <taxon>Bacteria</taxon>
        <taxon>Pseudomonadati</taxon>
        <taxon>Pseudomonadota</taxon>
        <taxon>Gammaproteobacteria</taxon>
        <taxon>Methylococcales</taxon>
        <taxon>Methylothermaceae</taxon>
        <taxon>Methylomarinovum</taxon>
    </lineage>
</organism>
<evidence type="ECO:0000256" key="4">
    <source>
        <dbReference type="ARBA" id="ARBA00022967"/>
    </source>
</evidence>
<evidence type="ECO:0000256" key="5">
    <source>
        <dbReference type="ARBA" id="ARBA00037066"/>
    </source>
</evidence>
<dbReference type="InterPro" id="IPR003593">
    <property type="entry name" value="AAA+_ATPase"/>
</dbReference>
<keyword evidence="2" id="KW-0547">Nucleotide-binding</keyword>
<dbReference type="GO" id="GO:0005524">
    <property type="term" value="F:ATP binding"/>
    <property type="evidence" value="ECO:0007669"/>
    <property type="project" value="UniProtKB-KW"/>
</dbReference>
<accession>A0AAU9C152</accession>
<dbReference type="GO" id="GO:0016887">
    <property type="term" value="F:ATP hydrolysis activity"/>
    <property type="evidence" value="ECO:0007669"/>
    <property type="project" value="InterPro"/>
</dbReference>
<dbReference type="Proteomes" id="UP001321825">
    <property type="component" value="Chromosome"/>
</dbReference>
<dbReference type="InterPro" id="IPR027417">
    <property type="entry name" value="P-loop_NTPase"/>
</dbReference>
<dbReference type="NCBIfam" id="NF010068">
    <property type="entry name" value="PRK13548.1"/>
    <property type="match status" value="1"/>
</dbReference>
<evidence type="ECO:0000313" key="8">
    <source>
        <dbReference type="Proteomes" id="UP001321825"/>
    </source>
</evidence>
<dbReference type="KEGG" id="mcau:MIT9_P0876"/>
<keyword evidence="1" id="KW-0813">Transport</keyword>
<evidence type="ECO:0000256" key="2">
    <source>
        <dbReference type="ARBA" id="ARBA00022741"/>
    </source>
</evidence>
<evidence type="ECO:0000313" key="7">
    <source>
        <dbReference type="EMBL" id="BCX81298.1"/>
    </source>
</evidence>
<evidence type="ECO:0000259" key="6">
    <source>
        <dbReference type="PROSITE" id="PS50893"/>
    </source>
</evidence>
<dbReference type="PANTHER" id="PTHR42794">
    <property type="entry name" value="HEMIN IMPORT ATP-BINDING PROTEIN HMUV"/>
    <property type="match status" value="1"/>
</dbReference>
<gene>
    <name evidence="7" type="ORF">MIT9_P0876</name>
</gene>
<dbReference type="InterPro" id="IPR003439">
    <property type="entry name" value="ABC_transporter-like_ATP-bd"/>
</dbReference>